<proteinExistence type="inferred from homology"/>
<organism evidence="8 9">
    <name type="scientific">Aurantiacibacter flavus</name>
    <dbReference type="NCBI Taxonomy" id="3145232"/>
    <lineage>
        <taxon>Bacteria</taxon>
        <taxon>Pseudomonadati</taxon>
        <taxon>Pseudomonadota</taxon>
        <taxon>Alphaproteobacteria</taxon>
        <taxon>Sphingomonadales</taxon>
        <taxon>Erythrobacteraceae</taxon>
        <taxon>Aurantiacibacter</taxon>
    </lineage>
</organism>
<dbReference type="GO" id="GO:0008233">
    <property type="term" value="F:peptidase activity"/>
    <property type="evidence" value="ECO:0007669"/>
    <property type="project" value="UniProtKB-KW"/>
</dbReference>
<dbReference type="Proteomes" id="UP001484535">
    <property type="component" value="Unassembled WGS sequence"/>
</dbReference>
<evidence type="ECO:0000256" key="5">
    <source>
        <dbReference type="ARBA" id="ARBA00023136"/>
    </source>
</evidence>
<dbReference type="CDD" id="cd03404">
    <property type="entry name" value="SPFH_HflK"/>
    <property type="match status" value="1"/>
</dbReference>
<feature type="compositionally biased region" description="Gly residues" evidence="6">
    <location>
        <begin position="26"/>
        <end position="37"/>
    </location>
</feature>
<dbReference type="InterPro" id="IPR036013">
    <property type="entry name" value="Band_7/SPFH_dom_sf"/>
</dbReference>
<dbReference type="EMBL" id="JBDLBR010000003">
    <property type="protein sequence ID" value="MEN7537712.1"/>
    <property type="molecule type" value="Genomic_DNA"/>
</dbReference>
<feature type="region of interest" description="Disordered" evidence="6">
    <location>
        <begin position="369"/>
        <end position="391"/>
    </location>
</feature>
<comment type="similarity">
    <text evidence="2">Belongs to the band 7/mec-2 family. HflK subfamily.</text>
</comment>
<dbReference type="RefSeq" id="WP_346785152.1">
    <property type="nucleotide sequence ID" value="NZ_JBDLBR010000003.1"/>
</dbReference>
<gene>
    <name evidence="8" type="ORF">ABDJ38_11055</name>
</gene>
<dbReference type="InterPro" id="IPR010201">
    <property type="entry name" value="HflK"/>
</dbReference>
<evidence type="ECO:0000256" key="6">
    <source>
        <dbReference type="SAM" id="MobiDB-lite"/>
    </source>
</evidence>
<feature type="compositionally biased region" description="Polar residues" evidence="6">
    <location>
        <begin position="373"/>
        <end position="391"/>
    </location>
</feature>
<dbReference type="SMART" id="SM00244">
    <property type="entry name" value="PHB"/>
    <property type="match status" value="1"/>
</dbReference>
<evidence type="ECO:0000256" key="3">
    <source>
        <dbReference type="ARBA" id="ARBA00022692"/>
    </source>
</evidence>
<dbReference type="GO" id="GO:0006508">
    <property type="term" value="P:proteolysis"/>
    <property type="evidence" value="ECO:0007669"/>
    <property type="project" value="UniProtKB-KW"/>
</dbReference>
<comment type="subcellular location">
    <subcellularLocation>
        <location evidence="1">Membrane</location>
        <topology evidence="1">Single-pass membrane protein</topology>
    </subcellularLocation>
</comment>
<feature type="domain" description="Band 7" evidence="7">
    <location>
        <begin position="119"/>
        <end position="286"/>
    </location>
</feature>
<keyword evidence="8" id="KW-0378">Hydrolase</keyword>
<reference evidence="8 9" key="1">
    <citation type="submission" date="2024-05" db="EMBL/GenBank/DDBJ databases">
        <authorList>
            <person name="Park S."/>
        </authorList>
    </citation>
    <scope>NUCLEOTIDE SEQUENCE [LARGE SCALE GENOMIC DNA]</scope>
    <source>
        <strain evidence="8 9">DGU5</strain>
    </source>
</reference>
<dbReference type="PANTHER" id="PTHR43327">
    <property type="entry name" value="STOMATIN-LIKE PROTEIN 2, MITOCHONDRIAL"/>
    <property type="match status" value="1"/>
</dbReference>
<dbReference type="Gene3D" id="3.30.479.30">
    <property type="entry name" value="Band 7 domain"/>
    <property type="match status" value="1"/>
</dbReference>
<keyword evidence="9" id="KW-1185">Reference proteome</keyword>
<keyword evidence="5" id="KW-0472">Membrane</keyword>
<sequence>MIERIALAMAGKGSPWGKPSGNNGDNSGGNGDGGKGDGSPTPTPSGEDGPRNPWLPGGKDGSRGSASIEDLFKNRGPEGPRRTGGGPRGPNFRLPERPGGKSWWPIAIGALALVWIGTTSVHFVQPREAGIKTWFGGQYAGPMQPGTNWSWPWPIQMVEVENVSQIRLETIGGGDENLILTGDQNLVDLSYIIRWNIKDLSQFKFQLAEPAETVREVAEAAMRASVAETDLDTVLSGSGREQVEFRVRTRMQTILDGYGAGVAIQGIEIDKTEAPQQVIEAFNDVLAARQDAERNLNEARRYEQQLLAQAQGGAAEFNEIYAQYRLAPQVTRQRLYYETMESVLAETDKTIIEDGAGVTPYLPLPEVRRRSQEAQGNNVTITPSQSQQEGQ</sequence>
<evidence type="ECO:0000259" key="7">
    <source>
        <dbReference type="SMART" id="SM00244"/>
    </source>
</evidence>
<evidence type="ECO:0000313" key="9">
    <source>
        <dbReference type="Proteomes" id="UP001484535"/>
    </source>
</evidence>
<dbReference type="InterPro" id="IPR050710">
    <property type="entry name" value="Band7/mec-2_domain"/>
</dbReference>
<evidence type="ECO:0000313" key="8">
    <source>
        <dbReference type="EMBL" id="MEN7537712.1"/>
    </source>
</evidence>
<evidence type="ECO:0000256" key="2">
    <source>
        <dbReference type="ARBA" id="ARBA00006971"/>
    </source>
</evidence>
<dbReference type="Pfam" id="PF01145">
    <property type="entry name" value="Band_7"/>
    <property type="match status" value="1"/>
</dbReference>
<dbReference type="InterPro" id="IPR001107">
    <property type="entry name" value="Band_7"/>
</dbReference>
<protein>
    <submittedName>
        <fullName evidence="8">Protease modulator HflK</fullName>
    </submittedName>
</protein>
<evidence type="ECO:0000256" key="4">
    <source>
        <dbReference type="ARBA" id="ARBA00022989"/>
    </source>
</evidence>
<feature type="compositionally biased region" description="Basic and acidic residues" evidence="6">
    <location>
        <begin position="70"/>
        <end position="81"/>
    </location>
</feature>
<dbReference type="SUPFAM" id="SSF117892">
    <property type="entry name" value="Band 7/SPFH domain"/>
    <property type="match status" value="1"/>
</dbReference>
<keyword evidence="4" id="KW-1133">Transmembrane helix</keyword>
<accession>A0ABV0D0W1</accession>
<feature type="region of interest" description="Disordered" evidence="6">
    <location>
        <begin position="1"/>
        <end position="99"/>
    </location>
</feature>
<dbReference type="PANTHER" id="PTHR43327:SF2">
    <property type="entry name" value="MODULATOR OF FTSH PROTEASE HFLK"/>
    <property type="match status" value="1"/>
</dbReference>
<evidence type="ECO:0000256" key="1">
    <source>
        <dbReference type="ARBA" id="ARBA00004167"/>
    </source>
</evidence>
<keyword evidence="8" id="KW-0645">Protease</keyword>
<comment type="caution">
    <text evidence="8">The sequence shown here is derived from an EMBL/GenBank/DDBJ whole genome shotgun (WGS) entry which is preliminary data.</text>
</comment>
<keyword evidence="3" id="KW-0812">Transmembrane</keyword>
<name>A0ABV0D0W1_9SPHN</name>